<keyword evidence="9" id="KW-1185">Reference proteome</keyword>
<name>A0A3S1J2W7_9CYAN</name>
<protein>
    <recommendedName>
        <fullName evidence="4">coproporphyrinogen oxidase</fullName>
        <ecNumber evidence="4">1.3.3.3</ecNumber>
    </recommendedName>
</protein>
<dbReference type="Proteomes" id="UP000271624">
    <property type="component" value="Unassembled WGS sequence"/>
</dbReference>
<feature type="region of interest" description="Disordered" evidence="7">
    <location>
        <begin position="1"/>
        <end position="22"/>
    </location>
</feature>
<dbReference type="GO" id="GO:0005737">
    <property type="term" value="C:cytoplasm"/>
    <property type="evidence" value="ECO:0007669"/>
    <property type="project" value="TreeGrafter"/>
</dbReference>
<evidence type="ECO:0000256" key="5">
    <source>
        <dbReference type="ARBA" id="ARBA00023002"/>
    </source>
</evidence>
<comment type="caution">
    <text evidence="8">The sequence shown here is derived from an EMBL/GenBank/DDBJ whole genome shotgun (WGS) entry which is preliminary data.</text>
</comment>
<dbReference type="PANTHER" id="PTHR10755">
    <property type="entry name" value="COPROPORPHYRINOGEN III OXIDASE, MITOCHONDRIAL"/>
    <property type="match status" value="1"/>
</dbReference>
<evidence type="ECO:0000256" key="3">
    <source>
        <dbReference type="ARBA" id="ARBA00011738"/>
    </source>
</evidence>
<comment type="subunit">
    <text evidence="3">Homodimer.</text>
</comment>
<feature type="compositionally biased region" description="Polar residues" evidence="7">
    <location>
        <begin position="1"/>
        <end position="15"/>
    </location>
</feature>
<dbReference type="InterPro" id="IPR001260">
    <property type="entry name" value="Coprogen_oxidase_aer"/>
</dbReference>
<dbReference type="Pfam" id="PF01218">
    <property type="entry name" value="Coprogen_oxidas"/>
    <property type="match status" value="1"/>
</dbReference>
<dbReference type="GO" id="GO:0004109">
    <property type="term" value="F:coproporphyrinogen oxidase activity"/>
    <property type="evidence" value="ECO:0007669"/>
    <property type="project" value="UniProtKB-EC"/>
</dbReference>
<evidence type="ECO:0000256" key="6">
    <source>
        <dbReference type="ARBA" id="ARBA00023244"/>
    </source>
</evidence>
<dbReference type="PANTHER" id="PTHR10755:SF0">
    <property type="entry name" value="OXYGEN-DEPENDENT COPROPORPHYRINOGEN-III OXIDASE, MITOCHONDRIAL"/>
    <property type="match status" value="1"/>
</dbReference>
<dbReference type="GO" id="GO:0006782">
    <property type="term" value="P:protoporphyrinogen IX biosynthetic process"/>
    <property type="evidence" value="ECO:0007669"/>
    <property type="project" value="TreeGrafter"/>
</dbReference>
<keyword evidence="6" id="KW-0627">Porphyrin biosynthesis</keyword>
<sequence length="94" mass="10577">MLTNSHSPAIQTSPSKFLPPDNAKERVSAFMRQLQDEIANGLEAVDGVAKFQEDSWERPEGGGGRSRVLRTGQYLNKLVSIFRKCGETIYHHQF</sequence>
<dbReference type="EC" id="1.3.3.3" evidence="4"/>
<gene>
    <name evidence="8" type="ORF">DSM106972_029710</name>
</gene>
<comment type="similarity">
    <text evidence="2">Belongs to the aerobic coproporphyrinogen-III oxidase family.</text>
</comment>
<evidence type="ECO:0000313" key="9">
    <source>
        <dbReference type="Proteomes" id="UP000271624"/>
    </source>
</evidence>
<evidence type="ECO:0000256" key="1">
    <source>
        <dbReference type="ARBA" id="ARBA00005168"/>
    </source>
</evidence>
<dbReference type="EMBL" id="RSCL01000006">
    <property type="protein sequence ID" value="RUT06714.1"/>
    <property type="molecule type" value="Genomic_DNA"/>
</dbReference>
<organism evidence="8 9">
    <name type="scientific">Dulcicalothrix desertica PCC 7102</name>
    <dbReference type="NCBI Taxonomy" id="232991"/>
    <lineage>
        <taxon>Bacteria</taxon>
        <taxon>Bacillati</taxon>
        <taxon>Cyanobacteriota</taxon>
        <taxon>Cyanophyceae</taxon>
        <taxon>Nostocales</taxon>
        <taxon>Calotrichaceae</taxon>
        <taxon>Dulcicalothrix</taxon>
    </lineage>
</organism>
<keyword evidence="5" id="KW-0560">Oxidoreductase</keyword>
<evidence type="ECO:0000256" key="2">
    <source>
        <dbReference type="ARBA" id="ARBA00010644"/>
    </source>
</evidence>
<evidence type="ECO:0000313" key="8">
    <source>
        <dbReference type="EMBL" id="RUT06714.1"/>
    </source>
</evidence>
<evidence type="ECO:0000256" key="4">
    <source>
        <dbReference type="ARBA" id="ARBA00012869"/>
    </source>
</evidence>
<accession>A0A3S1J2W7</accession>
<proteinExistence type="inferred from homology"/>
<dbReference type="Gene3D" id="3.40.1500.10">
    <property type="entry name" value="Coproporphyrinogen III oxidase, aerobic"/>
    <property type="match status" value="1"/>
</dbReference>
<reference evidence="8" key="1">
    <citation type="submission" date="2018-12" db="EMBL/GenBank/DDBJ databases">
        <authorList>
            <person name="Will S."/>
            <person name="Neumann-Schaal M."/>
            <person name="Henke P."/>
        </authorList>
    </citation>
    <scope>NUCLEOTIDE SEQUENCE</scope>
    <source>
        <strain evidence="8">PCC 7102</strain>
    </source>
</reference>
<dbReference type="SUPFAM" id="SSF102886">
    <property type="entry name" value="Coproporphyrinogen III oxidase"/>
    <property type="match status" value="1"/>
</dbReference>
<comment type="pathway">
    <text evidence="1">Porphyrin-containing compound metabolism; protoporphyrin-IX biosynthesis; protoporphyrinogen-IX from coproporphyrinogen-III (O2 route): step 1/1.</text>
</comment>
<dbReference type="InterPro" id="IPR036406">
    <property type="entry name" value="Coprogen_oxidase_aer_sf"/>
</dbReference>
<reference evidence="8" key="2">
    <citation type="journal article" date="2019" name="Genome Biol. Evol.">
        <title>Day and night: Metabolic profiles and evolutionary relationships of six axenic non-marine cyanobacteria.</title>
        <authorList>
            <person name="Will S.E."/>
            <person name="Henke P."/>
            <person name="Boedeker C."/>
            <person name="Huang S."/>
            <person name="Brinkmann H."/>
            <person name="Rohde M."/>
            <person name="Jarek M."/>
            <person name="Friedl T."/>
            <person name="Seufert S."/>
            <person name="Schumacher M."/>
            <person name="Overmann J."/>
            <person name="Neumann-Schaal M."/>
            <person name="Petersen J."/>
        </authorList>
    </citation>
    <scope>NUCLEOTIDE SEQUENCE [LARGE SCALE GENOMIC DNA]</scope>
    <source>
        <strain evidence="8">PCC 7102</strain>
    </source>
</reference>
<evidence type="ECO:0000256" key="7">
    <source>
        <dbReference type="SAM" id="MobiDB-lite"/>
    </source>
</evidence>
<dbReference type="AlphaFoldDB" id="A0A3S1J2W7"/>